<dbReference type="SMART" id="SM00327">
    <property type="entry name" value="VWA"/>
    <property type="match status" value="1"/>
</dbReference>
<dbReference type="OrthoDB" id="491589at2"/>
<organism evidence="2 3">
    <name type="scientific">Micromonospora humi</name>
    <dbReference type="NCBI Taxonomy" id="745366"/>
    <lineage>
        <taxon>Bacteria</taxon>
        <taxon>Bacillati</taxon>
        <taxon>Actinomycetota</taxon>
        <taxon>Actinomycetes</taxon>
        <taxon>Micromonosporales</taxon>
        <taxon>Micromonosporaceae</taxon>
        <taxon>Micromonospora</taxon>
    </lineage>
</organism>
<dbReference type="STRING" id="745366.GA0070213_107293"/>
<dbReference type="InterPro" id="IPR036465">
    <property type="entry name" value="vWFA_dom_sf"/>
</dbReference>
<dbReference type="InterPro" id="IPR018247">
    <property type="entry name" value="EF_Hand_1_Ca_BS"/>
</dbReference>
<dbReference type="Pfam" id="PF13519">
    <property type="entry name" value="VWA_2"/>
    <property type="match status" value="1"/>
</dbReference>
<dbReference type="InterPro" id="IPR011600">
    <property type="entry name" value="Pept_C14_caspase"/>
</dbReference>
<dbReference type="AlphaFoldDB" id="A0A1C5IXG1"/>
<dbReference type="SUPFAM" id="SSF53300">
    <property type="entry name" value="vWA-like"/>
    <property type="match status" value="1"/>
</dbReference>
<evidence type="ECO:0000313" key="2">
    <source>
        <dbReference type="EMBL" id="SCG63010.1"/>
    </source>
</evidence>
<dbReference type="InterPro" id="IPR002035">
    <property type="entry name" value="VWF_A"/>
</dbReference>
<evidence type="ECO:0000313" key="3">
    <source>
        <dbReference type="Proteomes" id="UP000199360"/>
    </source>
</evidence>
<gene>
    <name evidence="2" type="ORF">GA0070213_107293</name>
</gene>
<accession>A0A1C5IXG1</accession>
<feature type="domain" description="VWFA" evidence="1">
    <location>
        <begin position="679"/>
        <end position="858"/>
    </location>
</feature>
<name>A0A1C5IXG1_9ACTN</name>
<dbReference type="PROSITE" id="PS50234">
    <property type="entry name" value="VWFA"/>
    <property type="match status" value="1"/>
</dbReference>
<dbReference type="SUPFAM" id="SSF52129">
    <property type="entry name" value="Caspase-like"/>
    <property type="match status" value="1"/>
</dbReference>
<protein>
    <submittedName>
        <fullName evidence="2">Extracellular solute-binding protein</fullName>
    </submittedName>
</protein>
<keyword evidence="3" id="KW-1185">Reference proteome</keyword>
<dbReference type="Proteomes" id="UP000199360">
    <property type="component" value="Unassembled WGS sequence"/>
</dbReference>
<sequence>MRRALIIANEAYADPQFASLPGTVADADSLREVLENPAIGAFDDVRVLRNRTVHDVGRAVAVFFHNTEPDDLLLLHISAHGLKDAAGDLFFAARDSEHDSHLIRATALSAADIRHEMADSRAKQIVVLLDCCYSGAFARDERARGAHDADLTGPFRGRGHVVITSCAGTELSFERDGQGVFTRAVVDGLRTGRADRNGDGIVDTDELYRYVDERVHEVSRRQRPTLSVHRKQGVIRVAWAGREAPPPPDDGPLHRWRRLVAAVTSRPATRGALPRRVVVPILAVWALLCASAGYSGPVAAVGADCFQPPQVRVATSAAGLEPYREVADAFERWSARQHRGCPLARLYLYPAAADDVRAGIGADWDSSGAPGRRYLQDVGPHPDLWLPESAVDVTRLGPAGAGVVDEVNEIAASPLVLGVPQAQVAAGGAVEAARRMGRTWRELFRDAAGATAQPVISGGEGVVRADPAVSAPARLATYALYGDERGLASASTARQDVERWVDEALDAGSYPIGDDLAVLCRQRTRATAPTGGAGVRIPAVVLTEQALVRYNQGRPLGAGCPAQQPPPATERLQAFYPSDSPLLFLTVARLRWPAAVQSPAVRAAASTFARWLVHEEEGQQALLRVGLRPPGVTATTPVVRANGALFDWPFARVRPLRELVAGEQDRVREVYRRAHRPGRVLVALDASGSMREPSEDRRRSRFEVAVDGVGRAVERVGGRDEFGLRTFSTVAANARPIVPIGPPGATVAGSLRAAVARIRPAGDTPLHQTIRQGVAQLRGGGGDPLRALVVVTDGQDTSGRPPPTVAELSGVRLYVLAVGDADCAGSPLDRLAQGTGGDCYDTRTDRLDPTLDRLFTALWKGAD</sequence>
<dbReference type="Gene3D" id="3.40.50.1460">
    <property type="match status" value="1"/>
</dbReference>
<dbReference type="GO" id="GO:0004197">
    <property type="term" value="F:cysteine-type endopeptidase activity"/>
    <property type="evidence" value="ECO:0007669"/>
    <property type="project" value="InterPro"/>
</dbReference>
<dbReference type="InterPro" id="IPR029030">
    <property type="entry name" value="Caspase-like_dom_sf"/>
</dbReference>
<dbReference type="PROSITE" id="PS00018">
    <property type="entry name" value="EF_HAND_1"/>
    <property type="match status" value="1"/>
</dbReference>
<dbReference type="EMBL" id="FMDM01000007">
    <property type="protein sequence ID" value="SCG63010.1"/>
    <property type="molecule type" value="Genomic_DNA"/>
</dbReference>
<reference evidence="3" key="1">
    <citation type="submission" date="2016-06" db="EMBL/GenBank/DDBJ databases">
        <authorList>
            <person name="Varghese N."/>
            <person name="Submissions Spin"/>
        </authorList>
    </citation>
    <scope>NUCLEOTIDE SEQUENCE [LARGE SCALE GENOMIC DNA]</scope>
    <source>
        <strain evidence="3">DSM 45647</strain>
    </source>
</reference>
<dbReference type="NCBIfam" id="NF047832">
    <property type="entry name" value="caspase_w_EACC1"/>
    <property type="match status" value="1"/>
</dbReference>
<dbReference type="Pfam" id="PF00656">
    <property type="entry name" value="Peptidase_C14"/>
    <property type="match status" value="1"/>
</dbReference>
<dbReference type="GO" id="GO:0006508">
    <property type="term" value="P:proteolysis"/>
    <property type="evidence" value="ECO:0007669"/>
    <property type="project" value="InterPro"/>
</dbReference>
<dbReference type="RefSeq" id="WP_091064090.1">
    <property type="nucleotide sequence ID" value="NZ_FMDM01000007.1"/>
</dbReference>
<evidence type="ECO:0000259" key="1">
    <source>
        <dbReference type="PROSITE" id="PS50234"/>
    </source>
</evidence>
<dbReference type="Gene3D" id="3.40.50.410">
    <property type="entry name" value="von Willebrand factor, type A domain"/>
    <property type="match status" value="1"/>
</dbReference>
<proteinExistence type="predicted"/>